<keyword evidence="6" id="KW-1185">Reference proteome</keyword>
<keyword evidence="2" id="KW-0238">DNA-binding</keyword>
<evidence type="ECO:0000313" key="6">
    <source>
        <dbReference type="Proteomes" id="UP000199630"/>
    </source>
</evidence>
<evidence type="ECO:0000313" key="5">
    <source>
        <dbReference type="EMBL" id="SFJ79863.1"/>
    </source>
</evidence>
<reference evidence="6" key="1">
    <citation type="submission" date="2016-10" db="EMBL/GenBank/DDBJ databases">
        <authorList>
            <person name="Varghese N."/>
            <person name="Submissions S."/>
        </authorList>
    </citation>
    <scope>NUCLEOTIDE SEQUENCE [LARGE SCALE GENOMIC DNA]</scope>
    <source>
        <strain evidence="6">DSM 26471</strain>
    </source>
</reference>
<feature type="domain" description="HTH araC/xylS-type" evidence="4">
    <location>
        <begin position="221"/>
        <end position="324"/>
    </location>
</feature>
<evidence type="ECO:0000256" key="3">
    <source>
        <dbReference type="ARBA" id="ARBA00023163"/>
    </source>
</evidence>
<dbReference type="Proteomes" id="UP000199630">
    <property type="component" value="Unassembled WGS sequence"/>
</dbReference>
<keyword evidence="3" id="KW-0804">Transcription</keyword>
<dbReference type="Pfam" id="PF12833">
    <property type="entry name" value="HTH_18"/>
    <property type="match status" value="1"/>
</dbReference>
<dbReference type="OrthoDB" id="9816011at2"/>
<dbReference type="Pfam" id="PF14525">
    <property type="entry name" value="AraC_binding_2"/>
    <property type="match status" value="1"/>
</dbReference>
<dbReference type="InterPro" id="IPR050204">
    <property type="entry name" value="AraC_XylS_family_regulators"/>
</dbReference>
<gene>
    <name evidence="5" type="ORF">SAMN04487991_2961</name>
</gene>
<evidence type="ECO:0000256" key="1">
    <source>
        <dbReference type="ARBA" id="ARBA00023015"/>
    </source>
</evidence>
<dbReference type="SUPFAM" id="SSF46689">
    <property type="entry name" value="Homeodomain-like"/>
    <property type="match status" value="1"/>
</dbReference>
<dbReference type="PANTHER" id="PTHR46796:SF6">
    <property type="entry name" value="ARAC SUBFAMILY"/>
    <property type="match status" value="1"/>
</dbReference>
<protein>
    <submittedName>
        <fullName evidence="5">AraC-binding-like domain-containing protein</fullName>
    </submittedName>
</protein>
<evidence type="ECO:0000259" key="4">
    <source>
        <dbReference type="PROSITE" id="PS01124"/>
    </source>
</evidence>
<dbReference type="AlphaFoldDB" id="A0A1I3UAW2"/>
<dbReference type="EMBL" id="FORH01000006">
    <property type="protein sequence ID" value="SFJ79863.1"/>
    <property type="molecule type" value="Genomic_DNA"/>
</dbReference>
<dbReference type="PRINTS" id="PR00032">
    <property type="entry name" value="HTHARAC"/>
</dbReference>
<sequence length="330" mass="36899">MVPRHALSMLPPVKYPETSVDAFVADLRSVCGQFDVRPGKERVNMRGGALLDTRAGIEMARIAMDVQQVVRTQKSVKQESGEHYFLIVQEEGKALMSQADVSVMMSPGDMVLIDSAAPSEFTFFGHFNRQLSLHLPRAELHSRFGYDLLQGGLSLPRHDPTNMALYGVLAKVFSTTEANNPTNHYLREAVMGLLGAMLHERSGREDFAGIDSDLGSSHALTAAQAYIDTHYRNPEMSVQLMADDLCMSVRQIQRGFASIGTTPTKYLMLKRLEHTRRGLEDRKAGRRDDLIASIAYEAGFSDLSYFNRCFRQAFGQTPKEFLKLDILQAF</sequence>
<name>A0A1I3UAW2_9RHOB</name>
<proteinExistence type="predicted"/>
<dbReference type="InterPro" id="IPR035418">
    <property type="entry name" value="AraC-bd_2"/>
</dbReference>
<dbReference type="InterPro" id="IPR009057">
    <property type="entry name" value="Homeodomain-like_sf"/>
</dbReference>
<dbReference type="PROSITE" id="PS01124">
    <property type="entry name" value="HTH_ARAC_FAMILY_2"/>
    <property type="match status" value="1"/>
</dbReference>
<dbReference type="Gene3D" id="1.10.10.60">
    <property type="entry name" value="Homeodomain-like"/>
    <property type="match status" value="1"/>
</dbReference>
<dbReference type="PANTHER" id="PTHR46796">
    <property type="entry name" value="HTH-TYPE TRANSCRIPTIONAL ACTIVATOR RHAS-RELATED"/>
    <property type="match status" value="1"/>
</dbReference>
<dbReference type="GO" id="GO:0003700">
    <property type="term" value="F:DNA-binding transcription factor activity"/>
    <property type="evidence" value="ECO:0007669"/>
    <property type="project" value="InterPro"/>
</dbReference>
<dbReference type="GO" id="GO:0043565">
    <property type="term" value="F:sequence-specific DNA binding"/>
    <property type="evidence" value="ECO:0007669"/>
    <property type="project" value="InterPro"/>
</dbReference>
<accession>A0A1I3UAW2</accession>
<dbReference type="SMART" id="SM00342">
    <property type="entry name" value="HTH_ARAC"/>
    <property type="match status" value="1"/>
</dbReference>
<dbReference type="InterPro" id="IPR020449">
    <property type="entry name" value="Tscrpt_reg_AraC-type_HTH"/>
</dbReference>
<dbReference type="InterPro" id="IPR018060">
    <property type="entry name" value="HTH_AraC"/>
</dbReference>
<evidence type="ECO:0000256" key="2">
    <source>
        <dbReference type="ARBA" id="ARBA00023125"/>
    </source>
</evidence>
<keyword evidence="1" id="KW-0805">Transcription regulation</keyword>
<dbReference type="STRING" id="588602.SAMN04487991_2961"/>
<organism evidence="5 6">
    <name type="scientific">Celeribacter neptunius</name>
    <dbReference type="NCBI Taxonomy" id="588602"/>
    <lineage>
        <taxon>Bacteria</taxon>
        <taxon>Pseudomonadati</taxon>
        <taxon>Pseudomonadota</taxon>
        <taxon>Alphaproteobacteria</taxon>
        <taxon>Rhodobacterales</taxon>
        <taxon>Roseobacteraceae</taxon>
        <taxon>Celeribacter</taxon>
    </lineage>
</organism>